<dbReference type="Pfam" id="PF08512">
    <property type="entry name" value="Rttp106-like_middle"/>
    <property type="match status" value="1"/>
</dbReference>
<evidence type="ECO:0000256" key="12">
    <source>
        <dbReference type="SAM" id="MobiDB-lite"/>
    </source>
</evidence>
<dbReference type="AlphaFoldDB" id="A0A1G4K3P3"/>
<feature type="compositionally biased region" description="Acidic residues" evidence="12">
    <location>
        <begin position="407"/>
        <end position="419"/>
    </location>
</feature>
<keyword evidence="8" id="KW-0238">DNA-binding</keyword>
<keyword evidence="7" id="KW-0805">Transcription regulation</keyword>
<dbReference type="InterPro" id="IPR040770">
    <property type="entry name" value="Rtt106_PH"/>
</dbReference>
<dbReference type="PANTHER" id="PTHR45849:SF3">
    <property type="entry name" value="HISTONE CHAPERONE RTT106"/>
    <property type="match status" value="1"/>
</dbReference>
<dbReference type="InterPro" id="IPR011993">
    <property type="entry name" value="PH-like_dom_sf"/>
</dbReference>
<dbReference type="SUPFAM" id="SSF50729">
    <property type="entry name" value="PH domain-like"/>
    <property type="match status" value="1"/>
</dbReference>
<evidence type="ECO:0000256" key="10">
    <source>
        <dbReference type="ARBA" id="ARBA00023186"/>
    </source>
</evidence>
<dbReference type="SMART" id="SM01287">
    <property type="entry name" value="Rtt106"/>
    <property type="match status" value="1"/>
</dbReference>
<evidence type="ECO:0000256" key="8">
    <source>
        <dbReference type="ARBA" id="ARBA00023125"/>
    </source>
</evidence>
<keyword evidence="10" id="KW-0143">Chaperone</keyword>
<evidence type="ECO:0000256" key="11">
    <source>
        <dbReference type="ARBA" id="ARBA00023242"/>
    </source>
</evidence>
<dbReference type="Gene3D" id="6.10.10.70">
    <property type="entry name" value="RTT106-like"/>
    <property type="match status" value="1"/>
</dbReference>
<feature type="compositionally biased region" description="Acidic residues" evidence="12">
    <location>
        <begin position="381"/>
        <end position="395"/>
    </location>
</feature>
<evidence type="ECO:0000313" key="14">
    <source>
        <dbReference type="EMBL" id="SCU98341.1"/>
    </source>
</evidence>
<comment type="subcellular location">
    <subcellularLocation>
        <location evidence="2">Chromosome</location>
    </subcellularLocation>
    <subcellularLocation>
        <location evidence="1">Nucleus</location>
    </subcellularLocation>
</comment>
<dbReference type="Pfam" id="PF18215">
    <property type="entry name" value="Rtt106_N"/>
    <property type="match status" value="1"/>
</dbReference>
<dbReference type="InterPro" id="IPR050454">
    <property type="entry name" value="RTT106/SSRP1_HistChap/FACT"/>
</dbReference>
<dbReference type="STRING" id="1230905.A0A1G4K3P3"/>
<evidence type="ECO:0000256" key="6">
    <source>
        <dbReference type="ARBA" id="ARBA00022454"/>
    </source>
</evidence>
<sequence>MANGNSFLDELPKSLKTEVSEICEKLPSAIGIFEQVFEYAKGSQVAQKRAKISESESALNPNAAIFTLKDVSVLSPVRKKLDLVISTSPETTKPILLLLKDTNMQLKISELSQNVKFASFLPVPEKPNSMYLYFHYIEDAGAGQADSLLINLNKDAVLKQFQNSGILAGPEQTFEQCIEYMRKQAILVGFRISSPFSSLASETVYFHVECHRGIKEGTLYFLPNHLLFGFKKPILLFNSQDIESITYSSITRVTFNVTITSKVGEKYEFSMIDQNEFTKIDEYVKTKQVTDRSMSDEFKAKPMGKGQKLVEGNSALREAAQQLEGEGSSTELPLESDDEEEDEDFRAESELSDGSEGDPSDAELRDEGYNGNPEYVHMEEYEAEANGDEQLDDELRDYASEDIPLGEGEEEDGSGVEYD</sequence>
<dbReference type="EMBL" id="LT598467">
    <property type="protein sequence ID" value="SCU98341.1"/>
    <property type="molecule type" value="Genomic_DNA"/>
</dbReference>
<evidence type="ECO:0000256" key="5">
    <source>
        <dbReference type="ARBA" id="ARBA00018462"/>
    </source>
</evidence>
<gene>
    <name evidence="14" type="ORF">LAMI_0F14202G</name>
</gene>
<feature type="region of interest" description="Disordered" evidence="12">
    <location>
        <begin position="321"/>
        <end position="419"/>
    </location>
</feature>
<dbReference type="GO" id="GO:0031491">
    <property type="term" value="F:nucleosome binding"/>
    <property type="evidence" value="ECO:0007669"/>
    <property type="project" value="TreeGrafter"/>
</dbReference>
<accession>A0A1G4K3P3</accession>
<evidence type="ECO:0000256" key="1">
    <source>
        <dbReference type="ARBA" id="ARBA00004123"/>
    </source>
</evidence>
<evidence type="ECO:0000256" key="7">
    <source>
        <dbReference type="ARBA" id="ARBA00023015"/>
    </source>
</evidence>
<dbReference type="Gene3D" id="2.30.29.30">
    <property type="entry name" value="Pleckstrin-homology domain (PH domain)/Phosphotyrosine-binding domain (PTB)"/>
    <property type="match status" value="1"/>
</dbReference>
<dbReference type="InterPro" id="IPR040993">
    <property type="entry name" value="Rtt106_N"/>
</dbReference>
<evidence type="ECO:0000256" key="2">
    <source>
        <dbReference type="ARBA" id="ARBA00004286"/>
    </source>
</evidence>
<dbReference type="PANTHER" id="PTHR45849">
    <property type="entry name" value="FACT COMPLEX SUBUNIT SSRP1"/>
    <property type="match status" value="1"/>
</dbReference>
<feature type="compositionally biased region" description="Acidic residues" evidence="12">
    <location>
        <begin position="334"/>
        <end position="361"/>
    </location>
</feature>
<evidence type="ECO:0000259" key="13">
    <source>
        <dbReference type="SMART" id="SM01287"/>
    </source>
</evidence>
<proteinExistence type="inferred from homology"/>
<dbReference type="OrthoDB" id="75754at2759"/>
<evidence type="ECO:0000256" key="3">
    <source>
        <dbReference type="ARBA" id="ARBA00006159"/>
    </source>
</evidence>
<name>A0A1G4K3P3_9SACH</name>
<keyword evidence="11" id="KW-0539">Nucleus</keyword>
<keyword evidence="15" id="KW-1185">Reference proteome</keyword>
<dbReference type="Gene3D" id="2.30.29.120">
    <property type="match status" value="1"/>
</dbReference>
<dbReference type="Pfam" id="PF18469">
    <property type="entry name" value="PH_18"/>
    <property type="match status" value="1"/>
</dbReference>
<feature type="domain" description="Histone chaperone RTT106/FACT complex subunit SPT16-like middle" evidence="13">
    <location>
        <begin position="205"/>
        <end position="294"/>
    </location>
</feature>
<dbReference type="InterPro" id="IPR044891">
    <property type="entry name" value="Rtt106_N_sf"/>
</dbReference>
<dbReference type="GO" id="GO:0005694">
    <property type="term" value="C:chromosome"/>
    <property type="evidence" value="ECO:0007669"/>
    <property type="project" value="UniProtKB-SubCell"/>
</dbReference>
<dbReference type="CDD" id="cd11604">
    <property type="entry name" value="RTT106_N"/>
    <property type="match status" value="1"/>
</dbReference>
<reference evidence="15" key="1">
    <citation type="submission" date="2016-03" db="EMBL/GenBank/DDBJ databases">
        <authorList>
            <person name="Devillers H."/>
        </authorList>
    </citation>
    <scope>NUCLEOTIDE SEQUENCE [LARGE SCALE GENOMIC DNA]</scope>
</reference>
<keyword evidence="9" id="KW-0804">Transcription</keyword>
<comment type="similarity">
    <text evidence="3">Belongs to the RTT106 family.</text>
</comment>
<dbReference type="GO" id="GO:0003677">
    <property type="term" value="F:DNA binding"/>
    <property type="evidence" value="ECO:0007669"/>
    <property type="project" value="UniProtKB-KW"/>
</dbReference>
<dbReference type="GO" id="GO:0005634">
    <property type="term" value="C:nucleus"/>
    <property type="evidence" value="ECO:0007669"/>
    <property type="project" value="UniProtKB-SubCell"/>
</dbReference>
<evidence type="ECO:0000256" key="4">
    <source>
        <dbReference type="ARBA" id="ARBA00017355"/>
    </source>
</evidence>
<organism evidence="14 15">
    <name type="scientific">Lachancea mirantina</name>
    <dbReference type="NCBI Taxonomy" id="1230905"/>
    <lineage>
        <taxon>Eukaryota</taxon>
        <taxon>Fungi</taxon>
        <taxon>Dikarya</taxon>
        <taxon>Ascomycota</taxon>
        <taxon>Saccharomycotina</taxon>
        <taxon>Saccharomycetes</taxon>
        <taxon>Saccharomycetales</taxon>
        <taxon>Saccharomycetaceae</taxon>
        <taxon>Lachancea</taxon>
    </lineage>
</organism>
<keyword evidence="6" id="KW-0158">Chromosome</keyword>
<evidence type="ECO:0000256" key="9">
    <source>
        <dbReference type="ARBA" id="ARBA00023163"/>
    </source>
</evidence>
<dbReference type="Proteomes" id="UP000191024">
    <property type="component" value="Chromosome F"/>
</dbReference>
<dbReference type="GO" id="GO:0042393">
    <property type="term" value="F:histone binding"/>
    <property type="evidence" value="ECO:0007669"/>
    <property type="project" value="TreeGrafter"/>
</dbReference>
<protein>
    <recommendedName>
        <fullName evidence="4">Histone chaperone RTT106</fullName>
    </recommendedName>
    <alternativeName>
        <fullName evidence="5">Histone chaperone rtt106</fullName>
    </alternativeName>
</protein>
<evidence type="ECO:0000313" key="15">
    <source>
        <dbReference type="Proteomes" id="UP000191024"/>
    </source>
</evidence>
<dbReference type="InterPro" id="IPR013719">
    <property type="entry name" value="RTT106/SPT16-like_middle_dom"/>
</dbReference>